<evidence type="ECO:0000313" key="2">
    <source>
        <dbReference type="FlyBase" id="FBgn0028757"/>
    </source>
</evidence>
<name>O76328_DROVI</name>
<reference evidence="1" key="1">
    <citation type="journal article" date="1999" name="Gene">
        <title>Gypsy group retrotransposon Tv1 from Drosophila virilis.</title>
        <authorList>
            <person name="Andrianov B.V."/>
            <person name="Zakharyev V.M."/>
            <person name="Reznik N.L."/>
            <person name="Gorelova T.V."/>
            <person name="Evgen'ev M.B."/>
        </authorList>
    </citation>
    <scope>NUCLEOTIDE SEQUENCE</scope>
</reference>
<evidence type="ECO:0000313" key="1">
    <source>
        <dbReference type="EMBL" id="AAC33319.1"/>
    </source>
</evidence>
<keyword evidence="1" id="KW-0946">Virion</keyword>
<proteinExistence type="predicted"/>
<dbReference type="FlyBase" id="FBgn0028757">
    <property type="gene designation" value="Dvir\Tv1\env"/>
</dbReference>
<dbReference type="EMBL" id="AF056940">
    <property type="protein sequence ID" value="AAC33319.1"/>
    <property type="molecule type" value="Genomic_DNA"/>
</dbReference>
<organism evidence="1">
    <name type="scientific">Drosophila virilis</name>
    <name type="common">Fruit fly</name>
    <dbReference type="NCBI Taxonomy" id="7244"/>
    <lineage>
        <taxon>Eukaryota</taxon>
        <taxon>Metazoa</taxon>
        <taxon>Ecdysozoa</taxon>
        <taxon>Arthropoda</taxon>
        <taxon>Hexapoda</taxon>
        <taxon>Insecta</taxon>
        <taxon>Pterygota</taxon>
        <taxon>Neoptera</taxon>
        <taxon>Endopterygota</taxon>
        <taxon>Diptera</taxon>
        <taxon>Brachycera</taxon>
        <taxon>Muscomorpha</taxon>
        <taxon>Ephydroidea</taxon>
        <taxon>Drosophilidae</taxon>
        <taxon>Drosophila</taxon>
    </lineage>
</organism>
<keyword evidence="1" id="KW-0261">Viral envelope protein</keyword>
<gene>
    <name evidence="1 2" type="primary">env</name>
</gene>
<sequence length="221" mass="26054">MNELDQEKQKGKKLDILIFNLQHFTEYIEDIEMGMQLTRLGIFNPKLLKHDYLLHVNSEKLLNTKTSTWFKSDTNEILIISHIPREIIKSPVFEIIPYPDENNNILTEIAHEKYFTQDKKVYSRETKKLINNKCLTGILNQITSECSYTKILQNFQINYIEPNIILTWNLPKTILNHNCINNEITIEGNNIIKIFNCSLQINEISISNNMLDYTSKHLRRQ</sequence>
<protein>
    <submittedName>
        <fullName evidence="1">Envelope protein</fullName>
    </submittedName>
</protein>
<accession>O76328</accession>
<dbReference type="PIR" id="T13935">
    <property type="entry name" value="T13935"/>
</dbReference>
<dbReference type="AlphaFoldDB" id="O76328"/>